<dbReference type="OrthoDB" id="5289248at2759"/>
<dbReference type="AlphaFoldDB" id="A0A3N4LRU3"/>
<gene>
    <name evidence="1" type="ORF">L211DRAFT_94321</name>
</gene>
<dbReference type="InParanoid" id="A0A3N4LRU3"/>
<protein>
    <recommendedName>
        <fullName evidence="3">DDE Tnp4 domain-containing protein</fullName>
    </recommendedName>
</protein>
<organism evidence="1 2">
    <name type="scientific">Terfezia boudieri ATCC MYA-4762</name>
    <dbReference type="NCBI Taxonomy" id="1051890"/>
    <lineage>
        <taxon>Eukaryota</taxon>
        <taxon>Fungi</taxon>
        <taxon>Dikarya</taxon>
        <taxon>Ascomycota</taxon>
        <taxon>Pezizomycotina</taxon>
        <taxon>Pezizomycetes</taxon>
        <taxon>Pezizales</taxon>
        <taxon>Pezizaceae</taxon>
        <taxon>Terfezia</taxon>
    </lineage>
</organism>
<sequence length="136" mass="15361">MPTEDQQLYYSGHKGYHGIKYQSIMTPDGLISSLYGPEFSPKGDWKLWQELGVEQILRQVFAPNPENDLEPKDVLYLYGNPAYAPSYRIRAPYRAAIRGGGGRIVVEWGFANVLNQFTSGEWKRMQKVGQALASCS</sequence>
<evidence type="ECO:0000313" key="2">
    <source>
        <dbReference type="Proteomes" id="UP000267821"/>
    </source>
</evidence>
<dbReference type="Proteomes" id="UP000267821">
    <property type="component" value="Unassembled WGS sequence"/>
</dbReference>
<dbReference type="STRING" id="1051890.A0A3N4LRU3"/>
<name>A0A3N4LRU3_9PEZI</name>
<evidence type="ECO:0000313" key="1">
    <source>
        <dbReference type="EMBL" id="RPB25637.1"/>
    </source>
</evidence>
<keyword evidence="2" id="KW-1185">Reference proteome</keyword>
<reference evidence="1 2" key="1">
    <citation type="journal article" date="2018" name="Nat. Ecol. Evol.">
        <title>Pezizomycetes genomes reveal the molecular basis of ectomycorrhizal truffle lifestyle.</title>
        <authorList>
            <person name="Murat C."/>
            <person name="Payen T."/>
            <person name="Noel B."/>
            <person name="Kuo A."/>
            <person name="Morin E."/>
            <person name="Chen J."/>
            <person name="Kohler A."/>
            <person name="Krizsan K."/>
            <person name="Balestrini R."/>
            <person name="Da Silva C."/>
            <person name="Montanini B."/>
            <person name="Hainaut M."/>
            <person name="Levati E."/>
            <person name="Barry K.W."/>
            <person name="Belfiori B."/>
            <person name="Cichocki N."/>
            <person name="Clum A."/>
            <person name="Dockter R.B."/>
            <person name="Fauchery L."/>
            <person name="Guy J."/>
            <person name="Iotti M."/>
            <person name="Le Tacon F."/>
            <person name="Lindquist E.A."/>
            <person name="Lipzen A."/>
            <person name="Malagnac F."/>
            <person name="Mello A."/>
            <person name="Molinier V."/>
            <person name="Miyauchi S."/>
            <person name="Poulain J."/>
            <person name="Riccioni C."/>
            <person name="Rubini A."/>
            <person name="Sitrit Y."/>
            <person name="Splivallo R."/>
            <person name="Traeger S."/>
            <person name="Wang M."/>
            <person name="Zifcakova L."/>
            <person name="Wipf D."/>
            <person name="Zambonelli A."/>
            <person name="Paolocci F."/>
            <person name="Nowrousian M."/>
            <person name="Ottonello S."/>
            <person name="Baldrian P."/>
            <person name="Spatafora J.W."/>
            <person name="Henrissat B."/>
            <person name="Nagy L.G."/>
            <person name="Aury J.M."/>
            <person name="Wincker P."/>
            <person name="Grigoriev I.V."/>
            <person name="Bonfante P."/>
            <person name="Martin F.M."/>
        </authorList>
    </citation>
    <scope>NUCLEOTIDE SEQUENCE [LARGE SCALE GENOMIC DNA]</scope>
    <source>
        <strain evidence="1 2">ATCC MYA-4762</strain>
    </source>
</reference>
<accession>A0A3N4LRU3</accession>
<evidence type="ECO:0008006" key="3">
    <source>
        <dbReference type="Google" id="ProtNLM"/>
    </source>
</evidence>
<dbReference type="EMBL" id="ML121537">
    <property type="protein sequence ID" value="RPB25637.1"/>
    <property type="molecule type" value="Genomic_DNA"/>
</dbReference>
<proteinExistence type="predicted"/>